<feature type="domain" description="HVO-A0261-like N-terminal" evidence="2">
    <location>
        <begin position="2"/>
        <end position="59"/>
    </location>
</feature>
<proteinExistence type="predicted"/>
<reference evidence="3" key="1">
    <citation type="submission" date="2019-09" db="EMBL/GenBank/DDBJ databases">
        <title>Genomic analysis of Haloferax sp. CBA1149.</title>
        <authorList>
            <person name="Roh S.W."/>
        </authorList>
    </citation>
    <scope>NUCLEOTIDE SEQUENCE</scope>
    <source>
        <strain evidence="3">CBA1149</strain>
    </source>
</reference>
<sequence length="239" mass="26792">MRYELHSELEIPSSTLGRILGEFHDRAWIRRDDDVYELTFLGELLADELSALLDTVETVHQLKNIVDTLPISEMDCDLECWKEATITTASTDGVTEVIHRIVAMIQAADTVRLITRIEYDTALEDHRRAVVDGTQELEVVFTSSVLDEIFTDPDQSQLLLEILESGRAEFYSYDGTFPYVMGLFDDEYAGIGAVEAHGIPLGLVQTTDEAVCAWVADTIDHYRTQATRVSVSLVESNLS</sequence>
<feature type="domain" description="Methanogenesis regulatory protein FilR1 middle" evidence="1">
    <location>
        <begin position="96"/>
        <end position="225"/>
    </location>
</feature>
<dbReference type="Pfam" id="PF08350">
    <property type="entry name" value="FilR1_middle"/>
    <property type="match status" value="1"/>
</dbReference>
<evidence type="ECO:0000259" key="1">
    <source>
        <dbReference type="Pfam" id="PF08350"/>
    </source>
</evidence>
<dbReference type="RefSeq" id="WP_151135082.1">
    <property type="nucleotide sequence ID" value="NZ_VZUS01000001.1"/>
</dbReference>
<protein>
    <submittedName>
        <fullName evidence="3">Uncharacterized protein</fullName>
    </submittedName>
</protein>
<dbReference type="InterPro" id="IPR057527">
    <property type="entry name" value="HVO_A0261-like_N"/>
</dbReference>
<comment type="caution">
    <text evidence="3">The sequence shown here is derived from an EMBL/GenBank/DDBJ whole genome shotgun (WGS) entry which is preliminary data.</text>
</comment>
<accession>A0A643JWP6</accession>
<gene>
    <name evidence="3" type="ORF">Hfx1149_02365</name>
</gene>
<dbReference type="AlphaFoldDB" id="A0A643JWP6"/>
<dbReference type="InterPro" id="IPR013561">
    <property type="entry name" value="FilR1_middle_dom"/>
</dbReference>
<evidence type="ECO:0000313" key="3">
    <source>
        <dbReference type="EMBL" id="KAB1186932.1"/>
    </source>
</evidence>
<evidence type="ECO:0000259" key="2">
    <source>
        <dbReference type="Pfam" id="PF25213"/>
    </source>
</evidence>
<dbReference type="Pfam" id="PF25213">
    <property type="entry name" value="HVO_A0261_N"/>
    <property type="match status" value="1"/>
</dbReference>
<organism evidence="3">
    <name type="scientific">Haloferax sp. CBA1149</name>
    <dbReference type="NCBI Taxonomy" id="2650753"/>
    <lineage>
        <taxon>Archaea</taxon>
        <taxon>Methanobacteriati</taxon>
        <taxon>Methanobacteriota</taxon>
        <taxon>Stenosarchaea group</taxon>
        <taxon>Halobacteria</taxon>
        <taxon>Halobacteriales</taxon>
        <taxon>Haloferacaceae</taxon>
        <taxon>Haloferax</taxon>
    </lineage>
</organism>
<dbReference type="EMBL" id="VZUS01000001">
    <property type="protein sequence ID" value="KAB1186932.1"/>
    <property type="molecule type" value="Genomic_DNA"/>
</dbReference>
<name>A0A643JWP6_9EURY</name>